<organism evidence="3 4">
    <name type="scientific">Lasiosphaeria ovina</name>
    <dbReference type="NCBI Taxonomy" id="92902"/>
    <lineage>
        <taxon>Eukaryota</taxon>
        <taxon>Fungi</taxon>
        <taxon>Dikarya</taxon>
        <taxon>Ascomycota</taxon>
        <taxon>Pezizomycotina</taxon>
        <taxon>Sordariomycetes</taxon>
        <taxon>Sordariomycetidae</taxon>
        <taxon>Sordariales</taxon>
        <taxon>Lasiosphaeriaceae</taxon>
        <taxon>Lasiosphaeria</taxon>
    </lineage>
</organism>
<evidence type="ECO:0000256" key="1">
    <source>
        <dbReference type="SAM" id="Coils"/>
    </source>
</evidence>
<name>A0AAE0N5C4_9PEZI</name>
<feature type="compositionally biased region" description="Polar residues" evidence="2">
    <location>
        <begin position="258"/>
        <end position="273"/>
    </location>
</feature>
<feature type="region of interest" description="Disordered" evidence="2">
    <location>
        <begin position="628"/>
        <end position="649"/>
    </location>
</feature>
<feature type="compositionally biased region" description="Basic and acidic residues" evidence="2">
    <location>
        <begin position="377"/>
        <end position="390"/>
    </location>
</feature>
<dbReference type="Proteomes" id="UP001287356">
    <property type="component" value="Unassembled WGS sequence"/>
</dbReference>
<evidence type="ECO:0000256" key="2">
    <source>
        <dbReference type="SAM" id="MobiDB-lite"/>
    </source>
</evidence>
<dbReference type="EMBL" id="JAULSN010000005">
    <property type="protein sequence ID" value="KAK3370860.1"/>
    <property type="molecule type" value="Genomic_DNA"/>
</dbReference>
<feature type="compositionally biased region" description="Low complexity" evidence="2">
    <location>
        <begin position="670"/>
        <end position="691"/>
    </location>
</feature>
<reference evidence="3" key="2">
    <citation type="submission" date="2023-06" db="EMBL/GenBank/DDBJ databases">
        <authorList>
            <consortium name="Lawrence Berkeley National Laboratory"/>
            <person name="Haridas S."/>
            <person name="Hensen N."/>
            <person name="Bonometti L."/>
            <person name="Westerberg I."/>
            <person name="Brannstrom I.O."/>
            <person name="Guillou S."/>
            <person name="Cros-Aarteil S."/>
            <person name="Calhoun S."/>
            <person name="Kuo A."/>
            <person name="Mondo S."/>
            <person name="Pangilinan J."/>
            <person name="Riley R."/>
            <person name="Labutti K."/>
            <person name="Andreopoulos B."/>
            <person name="Lipzen A."/>
            <person name="Chen C."/>
            <person name="Yanf M."/>
            <person name="Daum C."/>
            <person name="Ng V."/>
            <person name="Clum A."/>
            <person name="Steindorff A."/>
            <person name="Ohm R."/>
            <person name="Martin F."/>
            <person name="Silar P."/>
            <person name="Natvig D."/>
            <person name="Lalanne C."/>
            <person name="Gautier V."/>
            <person name="Ament-Velasquez S.L."/>
            <person name="Kruys A."/>
            <person name="Hutchinson M.I."/>
            <person name="Powell A.J."/>
            <person name="Barry K."/>
            <person name="Miller A.N."/>
            <person name="Grigoriev I.V."/>
            <person name="Debuchy R."/>
            <person name="Gladieux P."/>
            <person name="Thoren M.H."/>
            <person name="Johannesson H."/>
        </authorList>
    </citation>
    <scope>NUCLEOTIDE SEQUENCE</scope>
    <source>
        <strain evidence="3">CBS 958.72</strain>
    </source>
</reference>
<comment type="caution">
    <text evidence="3">The sequence shown here is derived from an EMBL/GenBank/DDBJ whole genome shotgun (WGS) entry which is preliminary data.</text>
</comment>
<feature type="region of interest" description="Disordered" evidence="2">
    <location>
        <begin position="719"/>
        <end position="743"/>
    </location>
</feature>
<feature type="region of interest" description="Disordered" evidence="2">
    <location>
        <begin position="436"/>
        <end position="468"/>
    </location>
</feature>
<sequence>MSFSSSLPGSPGGGANTPLQSVSHNAQRDATLRCAAPGADDSRDSSVHEKINQFNSLAMQSKQLERKTADAALKRAMLGREEAESEMRRYRDEARALKKQVDEGKERERRVGERLETVMENYGRAKETHAHTQALWEKEIRRARKETFKAQSSLVKMQEELKSCRTAQKAAEEEFDREKERSKAREQEAFSARYSLVGLQEQLDQALERIKMVEQERDAFKMLANNEEDVARIAAEGRIPLPPSEPGSEGGEDDDLASPNQRPRVSSASIVDIKSSATSEAEVEELSRLWQWEKQRADRALDLVEFLEVECKMKCCPAAQSFSRSGRLSLTSNGPRRNRASPLKIADAGDLVILRETYAPAASGVAIEAAAPSPKRSKTEMLREEREQPRRSTIFIPAEGIFRTVSQFEAETTLKTSSPTTAASPKTMTTIAKIAVDPSSPSAGPPSSDPATPSSDANPPVYARTPSIEPPDFAMLAHQRTSLLSLLDAPHQQASRPMLFNIPTTPGPGLDTETRDSSAGVQPDDDDDASVTPMQQQLPTAAHRAPAPPASEEEEQAYDDQEQYQHAGHRSEPSRTATRARAPPAAAIARPHTAAACYAIATTTTKVPLRNENKDPNLAARLMKLQRTPSRAGGAAGDTPSFDVNNPALTPTMTREQALAQIRERRGRARSVAAGPGAGSASSSTSSVRGSQSATILPAVTPRRQLVDGAAAAAALANDQRRDVSAPAKRVMGVPSVARRVRS</sequence>
<evidence type="ECO:0000313" key="3">
    <source>
        <dbReference type="EMBL" id="KAK3370860.1"/>
    </source>
</evidence>
<dbReference type="AlphaFoldDB" id="A0AAE0N5C4"/>
<feature type="region of interest" description="Disordered" evidence="2">
    <location>
        <begin position="163"/>
        <end position="187"/>
    </location>
</feature>
<accession>A0AAE0N5C4</accession>
<feature type="region of interest" description="Disordered" evidence="2">
    <location>
        <begin position="236"/>
        <end position="273"/>
    </location>
</feature>
<proteinExistence type="predicted"/>
<dbReference type="PANTHER" id="PTHR42041:SF1">
    <property type="entry name" value="DNA ENDONUCLEASE ACTIVATOR CTP1 C-TERMINAL DOMAIN-CONTAINING PROTEIN"/>
    <property type="match status" value="1"/>
</dbReference>
<protein>
    <submittedName>
        <fullName evidence="3">Uncharacterized protein</fullName>
    </submittedName>
</protein>
<reference evidence="3" key="1">
    <citation type="journal article" date="2023" name="Mol. Phylogenet. Evol.">
        <title>Genome-scale phylogeny and comparative genomics of the fungal order Sordariales.</title>
        <authorList>
            <person name="Hensen N."/>
            <person name="Bonometti L."/>
            <person name="Westerberg I."/>
            <person name="Brannstrom I.O."/>
            <person name="Guillou S."/>
            <person name="Cros-Aarteil S."/>
            <person name="Calhoun S."/>
            <person name="Haridas S."/>
            <person name="Kuo A."/>
            <person name="Mondo S."/>
            <person name="Pangilinan J."/>
            <person name="Riley R."/>
            <person name="LaButti K."/>
            <person name="Andreopoulos B."/>
            <person name="Lipzen A."/>
            <person name="Chen C."/>
            <person name="Yan M."/>
            <person name="Daum C."/>
            <person name="Ng V."/>
            <person name="Clum A."/>
            <person name="Steindorff A."/>
            <person name="Ohm R.A."/>
            <person name="Martin F."/>
            <person name="Silar P."/>
            <person name="Natvig D.O."/>
            <person name="Lalanne C."/>
            <person name="Gautier V."/>
            <person name="Ament-Velasquez S.L."/>
            <person name="Kruys A."/>
            <person name="Hutchinson M.I."/>
            <person name="Powell A.J."/>
            <person name="Barry K."/>
            <person name="Miller A.N."/>
            <person name="Grigoriev I.V."/>
            <person name="Debuchy R."/>
            <person name="Gladieux P."/>
            <person name="Hiltunen Thoren M."/>
            <person name="Johannesson H."/>
        </authorList>
    </citation>
    <scope>NUCLEOTIDE SEQUENCE</scope>
    <source>
        <strain evidence="3">CBS 958.72</strain>
    </source>
</reference>
<feature type="coiled-coil region" evidence="1">
    <location>
        <begin position="73"/>
        <end position="107"/>
    </location>
</feature>
<feature type="compositionally biased region" description="Basic and acidic residues" evidence="2">
    <location>
        <begin position="170"/>
        <end position="187"/>
    </location>
</feature>
<feature type="compositionally biased region" description="Low complexity" evidence="2">
    <location>
        <begin position="449"/>
        <end position="460"/>
    </location>
</feature>
<evidence type="ECO:0000313" key="4">
    <source>
        <dbReference type="Proteomes" id="UP001287356"/>
    </source>
</evidence>
<feature type="compositionally biased region" description="Acidic residues" evidence="2">
    <location>
        <begin position="551"/>
        <end position="562"/>
    </location>
</feature>
<keyword evidence="1" id="KW-0175">Coiled coil</keyword>
<feature type="region of interest" description="Disordered" evidence="2">
    <location>
        <begin position="667"/>
        <end position="691"/>
    </location>
</feature>
<feature type="compositionally biased region" description="Low complexity" evidence="2">
    <location>
        <begin position="575"/>
        <end position="588"/>
    </location>
</feature>
<feature type="region of interest" description="Disordered" evidence="2">
    <location>
        <begin position="498"/>
        <end position="588"/>
    </location>
</feature>
<feature type="region of interest" description="Disordered" evidence="2">
    <location>
        <begin position="1"/>
        <end position="48"/>
    </location>
</feature>
<keyword evidence="4" id="KW-1185">Reference proteome</keyword>
<feature type="region of interest" description="Disordered" evidence="2">
    <location>
        <begin position="371"/>
        <end position="390"/>
    </location>
</feature>
<gene>
    <name evidence="3" type="ORF">B0T24DRAFT_667651</name>
</gene>
<dbReference type="PANTHER" id="PTHR42041">
    <property type="entry name" value="DNA ENDONUCLEASE ACTIVATOR CTP1 C-TERMINAL DOMAIN-CONTAINING PROTEIN"/>
    <property type="match status" value="1"/>
</dbReference>